<evidence type="ECO:0000256" key="1">
    <source>
        <dbReference type="SAM" id="MobiDB-lite"/>
    </source>
</evidence>
<feature type="compositionally biased region" description="Gly residues" evidence="1">
    <location>
        <begin position="250"/>
        <end position="264"/>
    </location>
</feature>
<feature type="transmembrane region" description="Helical" evidence="2">
    <location>
        <begin position="79"/>
        <end position="100"/>
    </location>
</feature>
<dbReference type="Proteomes" id="UP000001918">
    <property type="component" value="Chromosome"/>
</dbReference>
<protein>
    <submittedName>
        <fullName evidence="3">RNA polymerase II</fullName>
    </submittedName>
</protein>
<keyword evidence="4" id="KW-1185">Reference proteome</keyword>
<dbReference type="RefSeq" id="WP_012851935.1">
    <property type="nucleotide sequence ID" value="NC_013510.1"/>
</dbReference>
<gene>
    <name evidence="3" type="ordered locus">Tcur_1575</name>
</gene>
<evidence type="ECO:0000313" key="3">
    <source>
        <dbReference type="EMBL" id="ACY97151.1"/>
    </source>
</evidence>
<dbReference type="HOGENOM" id="CLU_1053497_0_0_11"/>
<evidence type="ECO:0000313" key="4">
    <source>
        <dbReference type="Proteomes" id="UP000001918"/>
    </source>
</evidence>
<dbReference type="KEGG" id="tcu:Tcur_1575"/>
<sequence>MNADDRRIDHESAERMLKAASACPRSPAPESADPLVRLLQAAAAPGTEAELAGEEAAVAAFRARARGPRPARAAARHTPLLLASAALVITVLPVFLPAVLGMPSPGGRGEPPAGPPRIHAAPSQSATAPSVSADPSAAPSAAGTAAPETVRLCRAYTSAAKVNPQAARRSPAFAALSARTGGDVDRYCRLALKPSAPSGPAGKNNAGKDDGANRKGPENNPGRGKGKAESGKGAPGNGNAGNGSARSGKPGNGNPAGGNPGKQN</sequence>
<feature type="compositionally biased region" description="Basic and acidic residues" evidence="1">
    <location>
        <begin position="206"/>
        <end position="217"/>
    </location>
</feature>
<feature type="compositionally biased region" description="Low complexity" evidence="1">
    <location>
        <begin position="125"/>
        <end position="146"/>
    </location>
</feature>
<name>D1ABB5_THECD</name>
<dbReference type="AlphaFoldDB" id="D1ABB5"/>
<accession>D1ABB5</accession>
<evidence type="ECO:0000256" key="2">
    <source>
        <dbReference type="SAM" id="Phobius"/>
    </source>
</evidence>
<dbReference type="EMBL" id="CP001738">
    <property type="protein sequence ID" value="ACY97151.1"/>
    <property type="molecule type" value="Genomic_DNA"/>
</dbReference>
<feature type="region of interest" description="Disordered" evidence="1">
    <location>
        <begin position="106"/>
        <end position="146"/>
    </location>
</feature>
<keyword evidence="2" id="KW-0812">Transmembrane</keyword>
<organism evidence="3 4">
    <name type="scientific">Thermomonospora curvata (strain ATCC 19995 / DSM 43183 / JCM 3096 / KCTC 9072 / NBRC 15933 / NCIMB 10081 / Henssen B9)</name>
    <dbReference type="NCBI Taxonomy" id="471852"/>
    <lineage>
        <taxon>Bacteria</taxon>
        <taxon>Bacillati</taxon>
        <taxon>Actinomycetota</taxon>
        <taxon>Actinomycetes</taxon>
        <taxon>Streptosporangiales</taxon>
        <taxon>Thermomonosporaceae</taxon>
        <taxon>Thermomonospora</taxon>
    </lineage>
</organism>
<keyword evidence="2" id="KW-1133">Transmembrane helix</keyword>
<reference evidence="3 4" key="1">
    <citation type="journal article" date="2011" name="Stand. Genomic Sci.">
        <title>Complete genome sequence of Thermomonospora curvata type strain (B9).</title>
        <authorList>
            <person name="Chertkov O."/>
            <person name="Sikorski J."/>
            <person name="Nolan M."/>
            <person name="Lapidus A."/>
            <person name="Lucas S."/>
            <person name="Del Rio T.G."/>
            <person name="Tice H."/>
            <person name="Cheng J.F."/>
            <person name="Goodwin L."/>
            <person name="Pitluck S."/>
            <person name="Liolios K."/>
            <person name="Ivanova N."/>
            <person name="Mavromatis K."/>
            <person name="Mikhailova N."/>
            <person name="Ovchinnikova G."/>
            <person name="Pati A."/>
            <person name="Chen A."/>
            <person name="Palaniappan K."/>
            <person name="Djao O.D."/>
            <person name="Land M."/>
            <person name="Hauser L."/>
            <person name="Chang Y.J."/>
            <person name="Jeffries C.D."/>
            <person name="Brettin T."/>
            <person name="Han C."/>
            <person name="Detter J.C."/>
            <person name="Rohde M."/>
            <person name="Goker M."/>
            <person name="Woyke T."/>
            <person name="Bristow J."/>
            <person name="Eisen J.A."/>
            <person name="Markowitz V."/>
            <person name="Hugenholtz P."/>
            <person name="Klenk H.P."/>
            <person name="Kyrpides N.C."/>
        </authorList>
    </citation>
    <scope>NUCLEOTIDE SEQUENCE [LARGE SCALE GENOMIC DNA]</scope>
    <source>
        <strain evidence="4">ATCC 19995 / DSM 43183 / JCM 3096 / KCTC 9072 / NBRC 15933 / NCIMB 10081 / Henssen B9</strain>
    </source>
</reference>
<keyword evidence="2" id="KW-0472">Membrane</keyword>
<proteinExistence type="predicted"/>
<feature type="region of interest" description="Disordered" evidence="1">
    <location>
        <begin position="192"/>
        <end position="264"/>
    </location>
</feature>